<dbReference type="InterPro" id="IPR012286">
    <property type="entry name" value="Tetrahaem_cytochrome"/>
</dbReference>
<dbReference type="EMBL" id="CACSIO010000045">
    <property type="protein sequence ID" value="CAA0121381.1"/>
    <property type="molecule type" value="Genomic_DNA"/>
</dbReference>
<keyword evidence="3" id="KW-0813">Transport</keyword>
<name>A0A5S9QSW4_9GAMM</name>
<evidence type="ECO:0000313" key="11">
    <source>
        <dbReference type="EMBL" id="CAA0121381.1"/>
    </source>
</evidence>
<dbReference type="GO" id="GO:0046872">
    <property type="term" value="F:metal ion binding"/>
    <property type="evidence" value="ECO:0007669"/>
    <property type="project" value="UniProtKB-KW"/>
</dbReference>
<comment type="cofactor">
    <cofactor evidence="1">
        <name>heme c</name>
        <dbReference type="ChEBI" id="CHEBI:61717"/>
    </cofactor>
</comment>
<evidence type="ECO:0000256" key="1">
    <source>
        <dbReference type="ARBA" id="ARBA00001926"/>
    </source>
</evidence>
<dbReference type="Gene3D" id="1.10.780.10">
    <property type="entry name" value="Hydroxylamine Oxidoreductase, Chain A, domain 1"/>
    <property type="match status" value="1"/>
</dbReference>
<dbReference type="Gene3D" id="3.90.10.10">
    <property type="entry name" value="Cytochrome C3"/>
    <property type="match status" value="1"/>
</dbReference>
<organism evidence="11 12">
    <name type="scientific">BD1-7 clade bacterium</name>
    <dbReference type="NCBI Taxonomy" id="2029982"/>
    <lineage>
        <taxon>Bacteria</taxon>
        <taxon>Pseudomonadati</taxon>
        <taxon>Pseudomonadota</taxon>
        <taxon>Gammaproteobacteria</taxon>
        <taxon>Cellvibrionales</taxon>
        <taxon>Spongiibacteraceae</taxon>
        <taxon>BD1-7 clade</taxon>
    </lineage>
</organism>
<dbReference type="SUPFAM" id="SSF48695">
    <property type="entry name" value="Multiheme cytochromes"/>
    <property type="match status" value="1"/>
</dbReference>
<dbReference type="InterPro" id="IPR036280">
    <property type="entry name" value="Multihaem_cyt_sf"/>
</dbReference>
<dbReference type="Gene3D" id="1.10.1130.10">
    <property type="entry name" value="Flavocytochrome C3, Chain A"/>
    <property type="match status" value="1"/>
</dbReference>
<evidence type="ECO:0000313" key="12">
    <source>
        <dbReference type="Proteomes" id="UP000441399"/>
    </source>
</evidence>
<evidence type="ECO:0000256" key="7">
    <source>
        <dbReference type="ARBA" id="ARBA00022982"/>
    </source>
</evidence>
<protein>
    <recommendedName>
        <fullName evidence="10">Tetrahaem cytochrome domain-containing protein</fullName>
    </recommendedName>
</protein>
<evidence type="ECO:0000256" key="6">
    <source>
        <dbReference type="ARBA" id="ARBA00022729"/>
    </source>
</evidence>
<feature type="compositionally biased region" description="Basic and acidic residues" evidence="9">
    <location>
        <begin position="172"/>
        <end position="182"/>
    </location>
</feature>
<dbReference type="GO" id="GO:0030313">
    <property type="term" value="C:cell envelope"/>
    <property type="evidence" value="ECO:0007669"/>
    <property type="project" value="UniProtKB-SubCell"/>
</dbReference>
<comment type="subcellular location">
    <subcellularLocation>
        <location evidence="2">Cell envelope</location>
    </subcellularLocation>
</comment>
<keyword evidence="7" id="KW-0249">Electron transport</keyword>
<evidence type="ECO:0000256" key="8">
    <source>
        <dbReference type="ARBA" id="ARBA00023004"/>
    </source>
</evidence>
<sequence length="445" mass="49460">MVDGDKSAFLVGEASHGHHQIELSCATCHTEPFGGTEVLQDACTQCHQDELESAHDSHPRKKFSDPRNADLLNVLDARYCVSCHSEHQKDDTLPMGVTVSDDYCFHCHQDIADERESHQDLDYMSCGSAGCHNYHDNRALYEGFLTKHAQEPWLDDIARIGQANYASGHASKSREQDQKAEQEEGAVESKAFHAENPTQHAQWSQSVHEVAGVDCLDCHRDQQTSDGWITEPPMTVCSDCHQNESETYQQGKHGMRLAQGLSAITPSMARHEFVEGSGDLNHSCSSCHDSHDQNTQVAAVEACVGCHADEHSTNFVDSPHGHQWQQFQDGLIDAEQAVSCATCHMPRMTVDNLHAGFALKEWQENDDASAEAIEQSVFVNHNQNDNLRPNEKMLRSVCMNCHGLPFAIDALADDALIQRNFTGQPEAHVESVDWALDRLKPNKAE</sequence>
<keyword evidence="8" id="KW-0408">Iron</keyword>
<evidence type="ECO:0000256" key="4">
    <source>
        <dbReference type="ARBA" id="ARBA00022617"/>
    </source>
</evidence>
<reference evidence="11 12" key="1">
    <citation type="submission" date="2019-11" db="EMBL/GenBank/DDBJ databases">
        <authorList>
            <person name="Holert J."/>
        </authorList>
    </citation>
    <scope>NUCLEOTIDE SEQUENCE [LARGE SCALE GENOMIC DNA]</scope>
    <source>
        <strain evidence="11">SB11_3</strain>
    </source>
</reference>
<feature type="domain" description="Tetrahaem cytochrome" evidence="10">
    <location>
        <begin position="18"/>
        <end position="109"/>
    </location>
</feature>
<evidence type="ECO:0000259" key="10">
    <source>
        <dbReference type="Pfam" id="PF14537"/>
    </source>
</evidence>
<dbReference type="AlphaFoldDB" id="A0A5S9QSW4"/>
<keyword evidence="4" id="KW-0349">Heme</keyword>
<gene>
    <name evidence="11" type="ORF">OPDIPICF_02426</name>
</gene>
<dbReference type="GO" id="GO:0016491">
    <property type="term" value="F:oxidoreductase activity"/>
    <property type="evidence" value="ECO:0007669"/>
    <property type="project" value="TreeGrafter"/>
</dbReference>
<keyword evidence="5" id="KW-0479">Metal-binding</keyword>
<dbReference type="Pfam" id="PF14537">
    <property type="entry name" value="Cytochrom_c3_2"/>
    <property type="match status" value="2"/>
</dbReference>
<keyword evidence="6" id="KW-0732">Signal</keyword>
<evidence type="ECO:0000256" key="2">
    <source>
        <dbReference type="ARBA" id="ARBA00004196"/>
    </source>
</evidence>
<feature type="region of interest" description="Disordered" evidence="9">
    <location>
        <begin position="167"/>
        <end position="189"/>
    </location>
</feature>
<feature type="domain" description="Tetrahaem cytochrome" evidence="10">
    <location>
        <begin position="207"/>
        <end position="307"/>
    </location>
</feature>
<evidence type="ECO:0000256" key="3">
    <source>
        <dbReference type="ARBA" id="ARBA00022448"/>
    </source>
</evidence>
<dbReference type="PANTHER" id="PTHR35038">
    <property type="entry name" value="DISSIMILATORY SULFITE REDUCTASE SIRA"/>
    <property type="match status" value="1"/>
</dbReference>
<dbReference type="InterPro" id="IPR051829">
    <property type="entry name" value="Multiheme_Cytochr_ET"/>
</dbReference>
<evidence type="ECO:0000256" key="5">
    <source>
        <dbReference type="ARBA" id="ARBA00022723"/>
    </source>
</evidence>
<keyword evidence="12" id="KW-1185">Reference proteome</keyword>
<proteinExistence type="predicted"/>
<dbReference type="PANTHER" id="PTHR35038:SF6">
    <property type="entry name" value="SURFACE LOCALIZED DECAHEME CYTOCHROME C LIPOPROTEIN"/>
    <property type="match status" value="1"/>
</dbReference>
<accession>A0A5S9QSW4</accession>
<dbReference type="Proteomes" id="UP000441399">
    <property type="component" value="Unassembled WGS sequence"/>
</dbReference>
<evidence type="ECO:0000256" key="9">
    <source>
        <dbReference type="SAM" id="MobiDB-lite"/>
    </source>
</evidence>